<keyword evidence="4" id="KW-1185">Reference proteome</keyword>
<comment type="caution">
    <text evidence="3">The sequence shown here is derived from an EMBL/GenBank/DDBJ whole genome shotgun (WGS) entry which is preliminary data.</text>
</comment>
<feature type="compositionally biased region" description="Basic and acidic residues" evidence="2">
    <location>
        <begin position="13"/>
        <end position="23"/>
    </location>
</feature>
<sequence>MPGRSRRVSFAAARDEGEGDTRRTRGRPSQTRARSRSAERVHRIADSFNAMPGRERVVGREAYDQLQRENHILRIEKRELDNEVAQLRAYTQQLEHENDVLRGAAGNGSAVSADTDASARAEARKAKLKEARKQNAQLAMDVKNLADQVFMWRRLNDEADLRLETMRDKLNLHLEERAALEHELASLRRGAARGY</sequence>
<dbReference type="AlphaFoldDB" id="A0AAN6ZCD9"/>
<accession>A0AAN6ZCD9</accession>
<proteinExistence type="predicted"/>
<evidence type="ECO:0000256" key="1">
    <source>
        <dbReference type="SAM" id="Coils"/>
    </source>
</evidence>
<feature type="coiled-coil region" evidence="1">
    <location>
        <begin position="121"/>
        <end position="190"/>
    </location>
</feature>
<organism evidence="3 4">
    <name type="scientific">Trichocladium antarcticum</name>
    <dbReference type="NCBI Taxonomy" id="1450529"/>
    <lineage>
        <taxon>Eukaryota</taxon>
        <taxon>Fungi</taxon>
        <taxon>Dikarya</taxon>
        <taxon>Ascomycota</taxon>
        <taxon>Pezizomycotina</taxon>
        <taxon>Sordariomycetes</taxon>
        <taxon>Sordariomycetidae</taxon>
        <taxon>Sordariales</taxon>
        <taxon>Chaetomiaceae</taxon>
        <taxon>Trichocladium</taxon>
    </lineage>
</organism>
<keyword evidence="1" id="KW-0175">Coiled coil</keyword>
<evidence type="ECO:0000256" key="2">
    <source>
        <dbReference type="SAM" id="MobiDB-lite"/>
    </source>
</evidence>
<feature type="region of interest" description="Disordered" evidence="2">
    <location>
        <begin position="1"/>
        <end position="40"/>
    </location>
</feature>
<evidence type="ECO:0000313" key="3">
    <source>
        <dbReference type="EMBL" id="KAK4133117.1"/>
    </source>
</evidence>
<evidence type="ECO:0000313" key="4">
    <source>
        <dbReference type="Proteomes" id="UP001304895"/>
    </source>
</evidence>
<feature type="coiled-coil region" evidence="1">
    <location>
        <begin position="63"/>
        <end position="97"/>
    </location>
</feature>
<dbReference type="EMBL" id="MU853413">
    <property type="protein sequence ID" value="KAK4133117.1"/>
    <property type="molecule type" value="Genomic_DNA"/>
</dbReference>
<dbReference type="Proteomes" id="UP001304895">
    <property type="component" value="Unassembled WGS sequence"/>
</dbReference>
<gene>
    <name evidence="3" type="ORF">BT67DRAFT_435013</name>
</gene>
<protein>
    <submittedName>
        <fullName evidence="3">Uncharacterized protein</fullName>
    </submittedName>
</protein>
<reference evidence="3" key="2">
    <citation type="submission" date="2023-05" db="EMBL/GenBank/DDBJ databases">
        <authorList>
            <consortium name="Lawrence Berkeley National Laboratory"/>
            <person name="Steindorff A."/>
            <person name="Hensen N."/>
            <person name="Bonometti L."/>
            <person name="Westerberg I."/>
            <person name="Brannstrom I.O."/>
            <person name="Guillou S."/>
            <person name="Cros-Aarteil S."/>
            <person name="Calhoun S."/>
            <person name="Haridas S."/>
            <person name="Kuo A."/>
            <person name="Mondo S."/>
            <person name="Pangilinan J."/>
            <person name="Riley R."/>
            <person name="Labutti K."/>
            <person name="Andreopoulos B."/>
            <person name="Lipzen A."/>
            <person name="Chen C."/>
            <person name="Yanf M."/>
            <person name="Daum C."/>
            <person name="Ng V."/>
            <person name="Clum A."/>
            <person name="Ohm R."/>
            <person name="Martin F."/>
            <person name="Silar P."/>
            <person name="Natvig D."/>
            <person name="Lalanne C."/>
            <person name="Gautier V."/>
            <person name="Ament-Velasquez S.L."/>
            <person name="Kruys A."/>
            <person name="Hutchinson M.I."/>
            <person name="Powell A.J."/>
            <person name="Barry K."/>
            <person name="Miller A.N."/>
            <person name="Grigoriev I.V."/>
            <person name="Debuchy R."/>
            <person name="Gladieux P."/>
            <person name="Thoren M.H."/>
            <person name="Johannesson H."/>
        </authorList>
    </citation>
    <scope>NUCLEOTIDE SEQUENCE</scope>
    <source>
        <strain evidence="3">CBS 123565</strain>
    </source>
</reference>
<name>A0AAN6ZCD9_9PEZI</name>
<reference evidence="3" key="1">
    <citation type="journal article" date="2023" name="Mol. Phylogenet. Evol.">
        <title>Genome-scale phylogeny and comparative genomics of the fungal order Sordariales.</title>
        <authorList>
            <person name="Hensen N."/>
            <person name="Bonometti L."/>
            <person name="Westerberg I."/>
            <person name="Brannstrom I.O."/>
            <person name="Guillou S."/>
            <person name="Cros-Aarteil S."/>
            <person name="Calhoun S."/>
            <person name="Haridas S."/>
            <person name="Kuo A."/>
            <person name="Mondo S."/>
            <person name="Pangilinan J."/>
            <person name="Riley R."/>
            <person name="LaButti K."/>
            <person name="Andreopoulos B."/>
            <person name="Lipzen A."/>
            <person name="Chen C."/>
            <person name="Yan M."/>
            <person name="Daum C."/>
            <person name="Ng V."/>
            <person name="Clum A."/>
            <person name="Steindorff A."/>
            <person name="Ohm R.A."/>
            <person name="Martin F."/>
            <person name="Silar P."/>
            <person name="Natvig D.O."/>
            <person name="Lalanne C."/>
            <person name="Gautier V."/>
            <person name="Ament-Velasquez S.L."/>
            <person name="Kruys A."/>
            <person name="Hutchinson M.I."/>
            <person name="Powell A.J."/>
            <person name="Barry K."/>
            <person name="Miller A.N."/>
            <person name="Grigoriev I.V."/>
            <person name="Debuchy R."/>
            <person name="Gladieux P."/>
            <person name="Hiltunen Thoren M."/>
            <person name="Johannesson H."/>
        </authorList>
    </citation>
    <scope>NUCLEOTIDE SEQUENCE</scope>
    <source>
        <strain evidence="3">CBS 123565</strain>
    </source>
</reference>